<feature type="domain" description="SPW repeat-containing integral membrane" evidence="2">
    <location>
        <begin position="9"/>
        <end position="104"/>
    </location>
</feature>
<feature type="transmembrane region" description="Helical" evidence="1">
    <location>
        <begin position="89"/>
        <end position="107"/>
    </location>
</feature>
<feature type="transmembrane region" description="Helical" evidence="1">
    <location>
        <begin position="12"/>
        <end position="28"/>
    </location>
</feature>
<gene>
    <name evidence="3" type="ORF">ACFOUW_36950</name>
</gene>
<organism evidence="3 4">
    <name type="scientific">Tenggerimyces flavus</name>
    <dbReference type="NCBI Taxonomy" id="1708749"/>
    <lineage>
        <taxon>Bacteria</taxon>
        <taxon>Bacillati</taxon>
        <taxon>Actinomycetota</taxon>
        <taxon>Actinomycetes</taxon>
        <taxon>Propionibacteriales</taxon>
        <taxon>Nocardioidaceae</taxon>
        <taxon>Tenggerimyces</taxon>
    </lineage>
</organism>
<keyword evidence="1" id="KW-0812">Transmembrane</keyword>
<feature type="transmembrane region" description="Helical" evidence="1">
    <location>
        <begin position="34"/>
        <end position="52"/>
    </location>
</feature>
<dbReference type="InterPro" id="IPR005530">
    <property type="entry name" value="SPW"/>
</dbReference>
<name>A0ABV7YQK2_9ACTN</name>
<evidence type="ECO:0000259" key="2">
    <source>
        <dbReference type="Pfam" id="PF03779"/>
    </source>
</evidence>
<dbReference type="Proteomes" id="UP001595699">
    <property type="component" value="Unassembled WGS sequence"/>
</dbReference>
<evidence type="ECO:0000313" key="3">
    <source>
        <dbReference type="EMBL" id="MFC3766465.1"/>
    </source>
</evidence>
<feature type="transmembrane region" description="Helical" evidence="1">
    <location>
        <begin position="64"/>
        <end position="83"/>
    </location>
</feature>
<dbReference type="EMBL" id="JBHRZH010000055">
    <property type="protein sequence ID" value="MFC3766465.1"/>
    <property type="molecule type" value="Genomic_DNA"/>
</dbReference>
<sequence length="120" mass="12808">MDTKKWARWQDYVALLAGVVLALTPIWFNPNETGGVWAMIVLGVVLAGSALWSLQAPGAVASEWVHAILGVLMFVAPWVLSYANEAGAAWSSWIIGLVAVIVGLWALPESSQAHKKLVAG</sequence>
<protein>
    <submittedName>
        <fullName evidence="3">SPW repeat protein</fullName>
    </submittedName>
</protein>
<evidence type="ECO:0000313" key="4">
    <source>
        <dbReference type="Proteomes" id="UP001595699"/>
    </source>
</evidence>
<dbReference type="Pfam" id="PF03779">
    <property type="entry name" value="SPW"/>
    <property type="match status" value="1"/>
</dbReference>
<reference evidence="4" key="1">
    <citation type="journal article" date="2019" name="Int. J. Syst. Evol. Microbiol.">
        <title>The Global Catalogue of Microorganisms (GCM) 10K type strain sequencing project: providing services to taxonomists for standard genome sequencing and annotation.</title>
        <authorList>
            <consortium name="The Broad Institute Genomics Platform"/>
            <consortium name="The Broad Institute Genome Sequencing Center for Infectious Disease"/>
            <person name="Wu L."/>
            <person name="Ma J."/>
        </authorList>
    </citation>
    <scope>NUCLEOTIDE SEQUENCE [LARGE SCALE GENOMIC DNA]</scope>
    <source>
        <strain evidence="4">CGMCC 4.7241</strain>
    </source>
</reference>
<evidence type="ECO:0000256" key="1">
    <source>
        <dbReference type="SAM" id="Phobius"/>
    </source>
</evidence>
<comment type="caution">
    <text evidence="3">The sequence shown here is derived from an EMBL/GenBank/DDBJ whole genome shotgun (WGS) entry which is preliminary data.</text>
</comment>
<keyword evidence="1" id="KW-1133">Transmembrane helix</keyword>
<keyword evidence="1" id="KW-0472">Membrane</keyword>
<dbReference type="RefSeq" id="WP_205121927.1">
    <property type="nucleotide sequence ID" value="NZ_JAFBCM010000001.1"/>
</dbReference>
<keyword evidence="4" id="KW-1185">Reference proteome</keyword>
<proteinExistence type="predicted"/>
<accession>A0ABV7YQK2</accession>